<dbReference type="GO" id="GO:0016874">
    <property type="term" value="F:ligase activity"/>
    <property type="evidence" value="ECO:0007669"/>
    <property type="project" value="UniProtKB-KW"/>
</dbReference>
<dbReference type="PANTHER" id="PTHR37422">
    <property type="entry name" value="TEICHURONIC ACID BIOSYNTHESIS PROTEIN TUAE"/>
    <property type="match status" value="1"/>
</dbReference>
<keyword evidence="2 5" id="KW-0812">Transmembrane</keyword>
<feature type="transmembrane region" description="Helical" evidence="5">
    <location>
        <begin position="496"/>
        <end position="514"/>
    </location>
</feature>
<keyword evidence="4 5" id="KW-0472">Membrane</keyword>
<evidence type="ECO:0000256" key="5">
    <source>
        <dbReference type="SAM" id="Phobius"/>
    </source>
</evidence>
<feature type="transmembrane region" description="Helical" evidence="5">
    <location>
        <begin position="474"/>
        <end position="490"/>
    </location>
</feature>
<sequence>MLFGSKWHRIIDIIALSLLCVGLFFSKAFISIGAITFAVNWFLKKDLLVRTKSFFTDRLAWILLIVFLLHVIGLSWTHDFDYALKDLRIKLPLLLFPIAFSAFKRFSDLETKIILGFFISSALVSTIISYNLYLTQYPDQISDIRNISKYISHIRFSLLIVMAIIFIAEGIRQRYILGKWKVIGAILILWFIYFLSVINVIGGYVALGLGALTALIYFTREASKKLATFFWSAFIVLFIATGWWMYDTAKSYLTVKQDFDYSQEYTPYGDIYVTDREDKRVENGYYITHFVAYGELRKTWEKRSDIPFDSLDAKGQRIEMTMKRFITSKGLKKDRDGVMALTDEEIKAIENGVASVRYMDASGIELRYLKILFEFNNYLEGFNPQGNSLTMRLEYMKTGWHIFTQNPFLGVGTGDVQASFDRAYDELNSPLKGDYRRRAHNQLLTFLITFGAIGFALVLFSFVAPFWSEPNARSLVYILFFVVVMSSMLSEDTLETQVGVTFFAFFNSFLLQGLPRQFSNKDR</sequence>
<accession>A0A6N6M7I6</accession>
<feature type="transmembrane region" description="Helical" evidence="5">
    <location>
        <begin position="226"/>
        <end position="246"/>
    </location>
</feature>
<dbReference type="Proteomes" id="UP000435357">
    <property type="component" value="Unassembled WGS sequence"/>
</dbReference>
<protein>
    <submittedName>
        <fullName evidence="7">O-antigen ligase family protein</fullName>
    </submittedName>
</protein>
<gene>
    <name evidence="7" type="ORF">F3059_11450</name>
</gene>
<dbReference type="EMBL" id="WACR01000010">
    <property type="protein sequence ID" value="KAB1062795.1"/>
    <property type="molecule type" value="Genomic_DNA"/>
</dbReference>
<keyword evidence="8" id="KW-1185">Reference proteome</keyword>
<feature type="transmembrane region" description="Helical" evidence="5">
    <location>
        <begin position="59"/>
        <end position="77"/>
    </location>
</feature>
<feature type="domain" description="O-antigen ligase-related" evidence="6">
    <location>
        <begin position="383"/>
        <end position="459"/>
    </location>
</feature>
<evidence type="ECO:0000256" key="4">
    <source>
        <dbReference type="ARBA" id="ARBA00023136"/>
    </source>
</evidence>
<keyword evidence="7" id="KW-0436">Ligase</keyword>
<feature type="transmembrane region" description="Helical" evidence="5">
    <location>
        <begin position="153"/>
        <end position="171"/>
    </location>
</feature>
<evidence type="ECO:0000256" key="1">
    <source>
        <dbReference type="ARBA" id="ARBA00004141"/>
    </source>
</evidence>
<feature type="transmembrane region" description="Helical" evidence="5">
    <location>
        <begin position="443"/>
        <end position="467"/>
    </location>
</feature>
<comment type="caution">
    <text evidence="7">The sequence shown here is derived from an EMBL/GenBank/DDBJ whole genome shotgun (WGS) entry which is preliminary data.</text>
</comment>
<dbReference type="OrthoDB" id="1093278at2"/>
<dbReference type="Pfam" id="PF04932">
    <property type="entry name" value="Wzy_C"/>
    <property type="match status" value="1"/>
</dbReference>
<proteinExistence type="predicted"/>
<keyword evidence="3 5" id="KW-1133">Transmembrane helix</keyword>
<dbReference type="AlphaFoldDB" id="A0A6N6M7I6"/>
<evidence type="ECO:0000259" key="6">
    <source>
        <dbReference type="Pfam" id="PF04932"/>
    </source>
</evidence>
<dbReference type="GO" id="GO:0016020">
    <property type="term" value="C:membrane"/>
    <property type="evidence" value="ECO:0007669"/>
    <property type="project" value="UniProtKB-SubCell"/>
</dbReference>
<evidence type="ECO:0000256" key="3">
    <source>
        <dbReference type="ARBA" id="ARBA00022989"/>
    </source>
</evidence>
<comment type="subcellular location">
    <subcellularLocation>
        <location evidence="1">Membrane</location>
        <topology evidence="1">Multi-pass membrane protein</topology>
    </subcellularLocation>
</comment>
<dbReference type="RefSeq" id="WP_151169375.1">
    <property type="nucleotide sequence ID" value="NZ_WACR01000010.1"/>
</dbReference>
<evidence type="ECO:0000313" key="8">
    <source>
        <dbReference type="Proteomes" id="UP000435357"/>
    </source>
</evidence>
<dbReference type="InterPro" id="IPR007016">
    <property type="entry name" value="O-antigen_ligase-rel_domated"/>
</dbReference>
<evidence type="ECO:0000313" key="7">
    <source>
        <dbReference type="EMBL" id="KAB1062795.1"/>
    </source>
</evidence>
<reference evidence="7 8" key="1">
    <citation type="submission" date="2019-09" db="EMBL/GenBank/DDBJ databases">
        <title>Genomes of Cryomorphaceae.</title>
        <authorList>
            <person name="Bowman J.P."/>
        </authorList>
    </citation>
    <scope>NUCLEOTIDE SEQUENCE [LARGE SCALE GENOMIC DNA]</scope>
    <source>
        <strain evidence="7 8">KCTC 52047</strain>
    </source>
</reference>
<feature type="transmembrane region" description="Helical" evidence="5">
    <location>
        <begin position="113"/>
        <end position="133"/>
    </location>
</feature>
<evidence type="ECO:0000256" key="2">
    <source>
        <dbReference type="ARBA" id="ARBA00022692"/>
    </source>
</evidence>
<feature type="transmembrane region" description="Helical" evidence="5">
    <location>
        <begin position="13"/>
        <end position="39"/>
    </location>
</feature>
<name>A0A6N6M7I6_9FLAO</name>
<organism evidence="7 8">
    <name type="scientific">Salibacter halophilus</name>
    <dbReference type="NCBI Taxonomy" id="1803916"/>
    <lineage>
        <taxon>Bacteria</taxon>
        <taxon>Pseudomonadati</taxon>
        <taxon>Bacteroidota</taxon>
        <taxon>Flavobacteriia</taxon>
        <taxon>Flavobacteriales</taxon>
        <taxon>Salibacteraceae</taxon>
        <taxon>Salibacter</taxon>
    </lineage>
</organism>
<dbReference type="PANTHER" id="PTHR37422:SF23">
    <property type="entry name" value="TEICHURONIC ACID BIOSYNTHESIS PROTEIN TUAE"/>
    <property type="match status" value="1"/>
</dbReference>
<dbReference type="InterPro" id="IPR051533">
    <property type="entry name" value="WaaL-like"/>
</dbReference>